<dbReference type="AlphaFoldDB" id="A0A1Q5ZSX7"/>
<reference evidence="1 2" key="1">
    <citation type="submission" date="2016-11" db="EMBL/GenBank/DDBJ databases">
        <title>Whole Genome Sequencing of Mucilaginibacter polytrichastri RG4-7(T) isolated from the moss sample.</title>
        <authorList>
            <person name="Li Y."/>
        </authorList>
    </citation>
    <scope>NUCLEOTIDE SEQUENCE [LARGE SCALE GENOMIC DNA]</scope>
    <source>
        <strain evidence="1 2">RG4-7</strain>
    </source>
</reference>
<comment type="caution">
    <text evidence="1">The sequence shown here is derived from an EMBL/GenBank/DDBJ whole genome shotgun (WGS) entry which is preliminary data.</text>
</comment>
<gene>
    <name evidence="1" type="ORF">RG47T_0303</name>
</gene>
<proteinExistence type="predicted"/>
<evidence type="ECO:0000313" key="1">
    <source>
        <dbReference type="EMBL" id="OKS84866.1"/>
    </source>
</evidence>
<keyword evidence="2" id="KW-1185">Reference proteome</keyword>
<dbReference type="EMBL" id="MPPL01000001">
    <property type="protein sequence ID" value="OKS84866.1"/>
    <property type="molecule type" value="Genomic_DNA"/>
</dbReference>
<dbReference type="Proteomes" id="UP000186720">
    <property type="component" value="Unassembled WGS sequence"/>
</dbReference>
<name>A0A1Q5ZSX7_9SPHI</name>
<evidence type="ECO:0000313" key="2">
    <source>
        <dbReference type="Proteomes" id="UP000186720"/>
    </source>
</evidence>
<protein>
    <submittedName>
        <fullName evidence="1">Uncharacterized protein</fullName>
    </submittedName>
</protein>
<accession>A0A1Q5ZSX7</accession>
<sequence>MGGKVLIYKQNKMAARIIYKSYYILFVTQYWHHTKKKH</sequence>
<organism evidence="1 2">
    <name type="scientific">Mucilaginibacter polytrichastri</name>
    <dbReference type="NCBI Taxonomy" id="1302689"/>
    <lineage>
        <taxon>Bacteria</taxon>
        <taxon>Pseudomonadati</taxon>
        <taxon>Bacteroidota</taxon>
        <taxon>Sphingobacteriia</taxon>
        <taxon>Sphingobacteriales</taxon>
        <taxon>Sphingobacteriaceae</taxon>
        <taxon>Mucilaginibacter</taxon>
    </lineage>
</organism>
<dbReference type="STRING" id="1302689.RG47T_0303"/>